<proteinExistence type="predicted"/>
<evidence type="ECO:0000256" key="1">
    <source>
        <dbReference type="SAM" id="MobiDB-lite"/>
    </source>
</evidence>
<sequence length="71" mass="7754">MHAPSKFVPSVKHEKTERATRTAVLLELGLPGVLDHLRLIRMWGVSGVVTRPSASKSGEKAGQERQGVPMH</sequence>
<gene>
    <name evidence="2" type="ORF">PF010_g20402</name>
</gene>
<name>A0A6G0KEC0_9STRA</name>
<dbReference type="Proteomes" id="UP000488956">
    <property type="component" value="Unassembled WGS sequence"/>
</dbReference>
<organism evidence="2 3">
    <name type="scientific">Phytophthora fragariae</name>
    <dbReference type="NCBI Taxonomy" id="53985"/>
    <lineage>
        <taxon>Eukaryota</taxon>
        <taxon>Sar</taxon>
        <taxon>Stramenopiles</taxon>
        <taxon>Oomycota</taxon>
        <taxon>Peronosporomycetes</taxon>
        <taxon>Peronosporales</taxon>
        <taxon>Peronosporaceae</taxon>
        <taxon>Phytophthora</taxon>
    </lineage>
</organism>
<evidence type="ECO:0000313" key="2">
    <source>
        <dbReference type="EMBL" id="KAE9085599.1"/>
    </source>
</evidence>
<dbReference type="AlphaFoldDB" id="A0A6G0KEC0"/>
<feature type="region of interest" description="Disordered" evidence="1">
    <location>
        <begin position="50"/>
        <end position="71"/>
    </location>
</feature>
<dbReference type="EMBL" id="QXFX01001732">
    <property type="protein sequence ID" value="KAE9085599.1"/>
    <property type="molecule type" value="Genomic_DNA"/>
</dbReference>
<evidence type="ECO:0000313" key="3">
    <source>
        <dbReference type="Proteomes" id="UP000488956"/>
    </source>
</evidence>
<accession>A0A6G0KEC0</accession>
<protein>
    <submittedName>
        <fullName evidence="2">Uncharacterized protein</fullName>
    </submittedName>
</protein>
<reference evidence="2 3" key="1">
    <citation type="submission" date="2018-09" db="EMBL/GenBank/DDBJ databases">
        <title>Genomic investigation of the strawberry pathogen Phytophthora fragariae indicates pathogenicity is determined by transcriptional variation in three key races.</title>
        <authorList>
            <person name="Adams T.M."/>
            <person name="Armitage A.D."/>
            <person name="Sobczyk M.K."/>
            <person name="Bates H.J."/>
            <person name="Dunwell J.M."/>
            <person name="Nellist C.F."/>
            <person name="Harrison R.J."/>
        </authorList>
    </citation>
    <scope>NUCLEOTIDE SEQUENCE [LARGE SCALE GENOMIC DNA]</scope>
    <source>
        <strain evidence="2 3">ONT-3</strain>
    </source>
</reference>
<comment type="caution">
    <text evidence="2">The sequence shown here is derived from an EMBL/GenBank/DDBJ whole genome shotgun (WGS) entry which is preliminary data.</text>
</comment>